<proteinExistence type="predicted"/>
<dbReference type="InterPro" id="IPR018649">
    <property type="entry name" value="SHOCT"/>
</dbReference>
<organism evidence="3 4">
    <name type="scientific">Candidatus Roizmanbacteria bacterium CG_4_10_14_0_2_um_filter_36_9</name>
    <dbReference type="NCBI Taxonomy" id="1974823"/>
    <lineage>
        <taxon>Bacteria</taxon>
        <taxon>Candidatus Roizmaniibacteriota</taxon>
    </lineage>
</organism>
<protein>
    <submittedName>
        <fullName evidence="3">Electron transporter RnfE</fullName>
    </submittedName>
</protein>
<keyword evidence="1" id="KW-1133">Transmembrane helix</keyword>
<reference evidence="4" key="1">
    <citation type="submission" date="2017-09" db="EMBL/GenBank/DDBJ databases">
        <title>Depth-based differentiation of microbial function through sediment-hosted aquifers and enrichment of novel symbionts in the deep terrestrial subsurface.</title>
        <authorList>
            <person name="Probst A.J."/>
            <person name="Ladd B."/>
            <person name="Jarett J.K."/>
            <person name="Geller-Mcgrath D.E."/>
            <person name="Sieber C.M.K."/>
            <person name="Emerson J.B."/>
            <person name="Anantharaman K."/>
            <person name="Thomas B.C."/>
            <person name="Malmstrom R."/>
            <person name="Stieglmeier M."/>
            <person name="Klingl A."/>
            <person name="Woyke T."/>
            <person name="Ryan C.M."/>
            <person name="Banfield J.F."/>
        </authorList>
    </citation>
    <scope>NUCLEOTIDE SEQUENCE [LARGE SCALE GENOMIC DNA]</scope>
</reference>
<feature type="domain" description="SHOCT" evidence="2">
    <location>
        <begin position="53"/>
        <end position="78"/>
    </location>
</feature>
<dbReference type="EMBL" id="PFOD01000060">
    <property type="protein sequence ID" value="PIZ65126.1"/>
    <property type="molecule type" value="Genomic_DNA"/>
</dbReference>
<evidence type="ECO:0000313" key="3">
    <source>
        <dbReference type="EMBL" id="PIZ65126.1"/>
    </source>
</evidence>
<keyword evidence="1" id="KW-0812">Transmembrane</keyword>
<dbReference type="Pfam" id="PF09851">
    <property type="entry name" value="SHOCT"/>
    <property type="match status" value="1"/>
</dbReference>
<sequence>MMGNFGSNSMSTFGWGFGWIFMILFWGLIILGIVTLVKWIADQNKTHMQEKSALDILKERYVKGEIDKKEFEEKKKDIK</sequence>
<feature type="transmembrane region" description="Helical" evidence="1">
    <location>
        <begin position="20"/>
        <end position="41"/>
    </location>
</feature>
<evidence type="ECO:0000256" key="1">
    <source>
        <dbReference type="SAM" id="Phobius"/>
    </source>
</evidence>
<dbReference type="Proteomes" id="UP000230027">
    <property type="component" value="Unassembled WGS sequence"/>
</dbReference>
<evidence type="ECO:0000313" key="4">
    <source>
        <dbReference type="Proteomes" id="UP000230027"/>
    </source>
</evidence>
<dbReference type="AlphaFoldDB" id="A0A2M7U3M6"/>
<evidence type="ECO:0000259" key="2">
    <source>
        <dbReference type="Pfam" id="PF09851"/>
    </source>
</evidence>
<accession>A0A2M7U3M6</accession>
<keyword evidence="1" id="KW-0472">Membrane</keyword>
<gene>
    <name evidence="3" type="ORF">COY14_03065</name>
</gene>
<comment type="caution">
    <text evidence="3">The sequence shown here is derived from an EMBL/GenBank/DDBJ whole genome shotgun (WGS) entry which is preliminary data.</text>
</comment>
<name>A0A2M7U3M6_9BACT</name>